<sequence length="159" mass="17433">MKTYKSFGAFARAMERAITELEPAYAAAMETGALLVATEARAEFGHYQREDMGPLEPWAELKDETKQQHIQAIVDGEAAEDAGPNTPLLVKGGLRDSIEHEFGPREFVVGSESEIMVWQEQGTPTIPPRPVLSTAMYRNTDNVVNLVGQAVEDTLAGKK</sequence>
<name>A0A9X1RLD9_9BURK</name>
<dbReference type="AlphaFoldDB" id="A0A9X1RLD9"/>
<evidence type="ECO:0000313" key="1">
    <source>
        <dbReference type="EMBL" id="MCG5072284.1"/>
    </source>
</evidence>
<reference evidence="1" key="1">
    <citation type="submission" date="2022-01" db="EMBL/GenBank/DDBJ databases">
        <title>Genome sequence and assembly of Parabukholderia sp. RG36.</title>
        <authorList>
            <person name="Chhetri G."/>
        </authorList>
    </citation>
    <scope>NUCLEOTIDE SEQUENCE</scope>
    <source>
        <strain evidence="1">RG36</strain>
    </source>
</reference>
<organism evidence="1 2">
    <name type="scientific">Paraburkholderia tagetis</name>
    <dbReference type="NCBI Taxonomy" id="2913261"/>
    <lineage>
        <taxon>Bacteria</taxon>
        <taxon>Pseudomonadati</taxon>
        <taxon>Pseudomonadota</taxon>
        <taxon>Betaproteobacteria</taxon>
        <taxon>Burkholderiales</taxon>
        <taxon>Burkholderiaceae</taxon>
        <taxon>Paraburkholderia</taxon>
    </lineage>
</organism>
<comment type="caution">
    <text evidence="1">The sequence shown here is derived from an EMBL/GenBank/DDBJ whole genome shotgun (WGS) entry which is preliminary data.</text>
</comment>
<evidence type="ECO:0000313" key="2">
    <source>
        <dbReference type="Proteomes" id="UP001139308"/>
    </source>
</evidence>
<protein>
    <submittedName>
        <fullName evidence="1">Uncharacterized protein</fullName>
    </submittedName>
</protein>
<dbReference type="EMBL" id="JAKLJA010000001">
    <property type="protein sequence ID" value="MCG5072284.1"/>
    <property type="molecule type" value="Genomic_DNA"/>
</dbReference>
<gene>
    <name evidence="1" type="ORF">L5014_02715</name>
</gene>
<proteinExistence type="predicted"/>
<dbReference type="RefSeq" id="WP_238462035.1">
    <property type="nucleotide sequence ID" value="NZ_JAKLJA010000001.1"/>
</dbReference>
<keyword evidence="2" id="KW-1185">Reference proteome</keyword>
<accession>A0A9X1RLD9</accession>
<dbReference type="Proteomes" id="UP001139308">
    <property type="component" value="Unassembled WGS sequence"/>
</dbReference>